<organism evidence="1 2">
    <name type="scientific">Trichonephila clavipes</name>
    <name type="common">Golden silk orbweaver</name>
    <name type="synonym">Nephila clavipes</name>
    <dbReference type="NCBI Taxonomy" id="2585209"/>
    <lineage>
        <taxon>Eukaryota</taxon>
        <taxon>Metazoa</taxon>
        <taxon>Ecdysozoa</taxon>
        <taxon>Arthropoda</taxon>
        <taxon>Chelicerata</taxon>
        <taxon>Arachnida</taxon>
        <taxon>Araneae</taxon>
        <taxon>Araneomorphae</taxon>
        <taxon>Entelegynae</taxon>
        <taxon>Araneoidea</taxon>
        <taxon>Nephilidae</taxon>
        <taxon>Trichonephila</taxon>
    </lineage>
</organism>
<evidence type="ECO:0000313" key="1">
    <source>
        <dbReference type="EMBL" id="GFY30623.1"/>
    </source>
</evidence>
<comment type="caution">
    <text evidence="1">The sequence shown here is derived from an EMBL/GenBank/DDBJ whole genome shotgun (WGS) entry which is preliminary data.</text>
</comment>
<name>A0A8X6W922_TRICX</name>
<sequence>MWLRDPSLQCTQSTCHHGQLFKGVGVIGHVDPSFPSASCDDRSASQLLSFVQHVDRFRRRITLAKSPRVAEQCDVNIQSINLKDNPQSL</sequence>
<proteinExistence type="predicted"/>
<dbReference type="AlphaFoldDB" id="A0A8X6W922"/>
<protein>
    <submittedName>
        <fullName evidence="1">Uncharacterized protein</fullName>
    </submittedName>
</protein>
<evidence type="ECO:0000313" key="2">
    <source>
        <dbReference type="Proteomes" id="UP000887159"/>
    </source>
</evidence>
<gene>
    <name evidence="1" type="ORF">TNCV_3117851</name>
</gene>
<accession>A0A8X6W922</accession>
<reference evidence="1" key="1">
    <citation type="submission" date="2020-08" db="EMBL/GenBank/DDBJ databases">
        <title>Multicomponent nature underlies the extraordinary mechanical properties of spider dragline silk.</title>
        <authorList>
            <person name="Kono N."/>
            <person name="Nakamura H."/>
            <person name="Mori M."/>
            <person name="Yoshida Y."/>
            <person name="Ohtoshi R."/>
            <person name="Malay A.D."/>
            <person name="Moran D.A.P."/>
            <person name="Tomita M."/>
            <person name="Numata K."/>
            <person name="Arakawa K."/>
        </authorList>
    </citation>
    <scope>NUCLEOTIDE SEQUENCE</scope>
</reference>
<dbReference type="EMBL" id="BMAU01021394">
    <property type="protein sequence ID" value="GFY30623.1"/>
    <property type="molecule type" value="Genomic_DNA"/>
</dbReference>
<keyword evidence="2" id="KW-1185">Reference proteome</keyword>
<dbReference type="Proteomes" id="UP000887159">
    <property type="component" value="Unassembled WGS sequence"/>
</dbReference>